<evidence type="ECO:0000313" key="10">
    <source>
        <dbReference type="Proteomes" id="UP000678499"/>
    </source>
</evidence>
<evidence type="ECO:0000256" key="3">
    <source>
        <dbReference type="ARBA" id="ARBA00022741"/>
    </source>
</evidence>
<dbReference type="InterPro" id="IPR017441">
    <property type="entry name" value="Protein_kinase_ATP_BS"/>
</dbReference>
<evidence type="ECO:0000256" key="2">
    <source>
        <dbReference type="ARBA" id="ARBA00022679"/>
    </source>
</evidence>
<dbReference type="PANTHER" id="PTHR24353:SF37">
    <property type="entry name" value="CAMP-DEPENDENT PROTEIN KINASE CATALYTIC SUBUNIT PRKX"/>
    <property type="match status" value="1"/>
</dbReference>
<proteinExistence type="predicted"/>
<dbReference type="PROSITE" id="PS00107">
    <property type="entry name" value="PROTEIN_KINASE_ATP"/>
    <property type="match status" value="1"/>
</dbReference>
<keyword evidence="1" id="KW-0723">Serine/threonine-protein kinase</keyword>
<reference evidence="9" key="1">
    <citation type="submission" date="2020-11" db="EMBL/GenBank/DDBJ databases">
        <authorList>
            <person name="Tran Van P."/>
        </authorList>
    </citation>
    <scope>NUCLEOTIDE SEQUENCE</scope>
</reference>
<dbReference type="AlphaFoldDB" id="A0A7R9GHY7"/>
<accession>A0A7R9GHY7</accession>
<dbReference type="Pfam" id="PF00069">
    <property type="entry name" value="Pkinase"/>
    <property type="match status" value="1"/>
</dbReference>
<dbReference type="InterPro" id="IPR011009">
    <property type="entry name" value="Kinase-like_dom_sf"/>
</dbReference>
<evidence type="ECO:0000256" key="6">
    <source>
        <dbReference type="PROSITE-ProRule" id="PRU10141"/>
    </source>
</evidence>
<dbReference type="GO" id="GO:0005829">
    <property type="term" value="C:cytosol"/>
    <property type="evidence" value="ECO:0007669"/>
    <property type="project" value="TreeGrafter"/>
</dbReference>
<dbReference type="GO" id="GO:0005952">
    <property type="term" value="C:cAMP-dependent protein kinase complex"/>
    <property type="evidence" value="ECO:0007669"/>
    <property type="project" value="TreeGrafter"/>
</dbReference>
<keyword evidence="4" id="KW-0418">Kinase</keyword>
<dbReference type="PROSITE" id="PS50011">
    <property type="entry name" value="PROTEIN_KINASE_DOM"/>
    <property type="match status" value="1"/>
</dbReference>
<keyword evidence="10" id="KW-1185">Reference proteome</keyword>
<keyword evidence="2" id="KW-0808">Transferase</keyword>
<evidence type="ECO:0000256" key="1">
    <source>
        <dbReference type="ARBA" id="ARBA00022527"/>
    </source>
</evidence>
<dbReference type="EMBL" id="OA885287">
    <property type="protein sequence ID" value="CAD7281869.1"/>
    <property type="molecule type" value="Genomic_DNA"/>
</dbReference>
<evidence type="ECO:0000313" key="9">
    <source>
        <dbReference type="EMBL" id="CAD7281869.1"/>
    </source>
</evidence>
<evidence type="ECO:0000256" key="4">
    <source>
        <dbReference type="ARBA" id="ARBA00022777"/>
    </source>
</evidence>
<evidence type="ECO:0000259" key="8">
    <source>
        <dbReference type="PROSITE" id="PS50011"/>
    </source>
</evidence>
<keyword evidence="3 6" id="KW-0547">Nucleotide-binding</keyword>
<feature type="compositionally biased region" description="Low complexity" evidence="7">
    <location>
        <begin position="92"/>
        <end position="106"/>
    </location>
</feature>
<evidence type="ECO:0000256" key="5">
    <source>
        <dbReference type="ARBA" id="ARBA00022840"/>
    </source>
</evidence>
<dbReference type="Proteomes" id="UP000678499">
    <property type="component" value="Unassembled WGS sequence"/>
</dbReference>
<name>A0A7R9GHY7_9CRUS</name>
<keyword evidence="5 6" id="KW-0067">ATP-binding</keyword>
<gene>
    <name evidence="9" type="ORF">NMOB1V02_LOCUS9504</name>
</gene>
<dbReference type="SUPFAM" id="SSF56112">
    <property type="entry name" value="Protein kinase-like (PK-like)"/>
    <property type="match status" value="1"/>
</dbReference>
<feature type="binding site" evidence="6">
    <location>
        <position position="230"/>
    </location>
    <ligand>
        <name>ATP</name>
        <dbReference type="ChEBI" id="CHEBI:30616"/>
    </ligand>
</feature>
<evidence type="ECO:0000256" key="7">
    <source>
        <dbReference type="SAM" id="MobiDB-lite"/>
    </source>
</evidence>
<feature type="domain" description="Protein kinase" evidence="8">
    <location>
        <begin position="201"/>
        <end position="264"/>
    </location>
</feature>
<feature type="region of interest" description="Disordered" evidence="7">
    <location>
        <begin position="92"/>
        <end position="120"/>
    </location>
</feature>
<dbReference type="Gene3D" id="3.30.200.20">
    <property type="entry name" value="Phosphorylase Kinase, domain 1"/>
    <property type="match status" value="1"/>
</dbReference>
<dbReference type="InterPro" id="IPR000719">
    <property type="entry name" value="Prot_kinase_dom"/>
</dbReference>
<feature type="compositionally biased region" description="Gly residues" evidence="7">
    <location>
        <begin position="141"/>
        <end position="152"/>
    </location>
</feature>
<dbReference type="PANTHER" id="PTHR24353">
    <property type="entry name" value="CYCLIC NUCLEOTIDE-DEPENDENT PROTEIN KINASE"/>
    <property type="match status" value="1"/>
</dbReference>
<sequence>MSLLHGCFEEKHRDNAELSQRSVGPLGALLTLHPFRKQKEEVLATECRVPAAAPAGVKVVTDEESKFDCIARLTGLCRRAATSLAAAAATASRVASSSSSSSSSSTPSPPRPPQQQQQVAAQVVVLPGEVVDDVTTTTGEEGSGGGGGGGGDQEQQLRTTATSSIDMASSKVARRRQGSLPKEPPPVNDDDVSREYTVDNFEIVKTIGTGTFGRVCLCREKATKTYYALKVLAIADVVRLKQVEHVRNEKRVLGMSLHPFIIQM</sequence>
<feature type="region of interest" description="Disordered" evidence="7">
    <location>
        <begin position="134"/>
        <end position="193"/>
    </location>
</feature>
<protein>
    <recommendedName>
        <fullName evidence="8">Protein kinase domain-containing protein</fullName>
    </recommendedName>
</protein>
<dbReference type="EMBL" id="CAJPEX010003250">
    <property type="protein sequence ID" value="CAG0922021.1"/>
    <property type="molecule type" value="Genomic_DNA"/>
</dbReference>
<dbReference type="OrthoDB" id="63267at2759"/>
<dbReference type="GO" id="GO:0004691">
    <property type="term" value="F:cAMP-dependent protein kinase activity"/>
    <property type="evidence" value="ECO:0007669"/>
    <property type="project" value="TreeGrafter"/>
</dbReference>
<feature type="compositionally biased region" description="Polar residues" evidence="7">
    <location>
        <begin position="153"/>
        <end position="167"/>
    </location>
</feature>
<organism evidence="9">
    <name type="scientific">Notodromas monacha</name>
    <dbReference type="NCBI Taxonomy" id="399045"/>
    <lineage>
        <taxon>Eukaryota</taxon>
        <taxon>Metazoa</taxon>
        <taxon>Ecdysozoa</taxon>
        <taxon>Arthropoda</taxon>
        <taxon>Crustacea</taxon>
        <taxon>Oligostraca</taxon>
        <taxon>Ostracoda</taxon>
        <taxon>Podocopa</taxon>
        <taxon>Podocopida</taxon>
        <taxon>Cypridocopina</taxon>
        <taxon>Cypridoidea</taxon>
        <taxon>Cyprididae</taxon>
        <taxon>Notodromas</taxon>
    </lineage>
</organism>
<dbReference type="GO" id="GO:0005524">
    <property type="term" value="F:ATP binding"/>
    <property type="evidence" value="ECO:0007669"/>
    <property type="project" value="UniProtKB-UniRule"/>
</dbReference>